<organism evidence="8 9">
    <name type="scientific">Halomonas cerina</name>
    <dbReference type="NCBI Taxonomy" id="447424"/>
    <lineage>
        <taxon>Bacteria</taxon>
        <taxon>Pseudomonadati</taxon>
        <taxon>Pseudomonadota</taxon>
        <taxon>Gammaproteobacteria</taxon>
        <taxon>Oceanospirillales</taxon>
        <taxon>Halomonadaceae</taxon>
        <taxon>Halomonas</taxon>
    </lineage>
</organism>
<reference evidence="8 9" key="1">
    <citation type="submission" date="2020-08" db="EMBL/GenBank/DDBJ databases">
        <title>Genomic Encyclopedia of Type Strains, Phase III (KMG-III): the genomes of soil and plant-associated and newly described type strains.</title>
        <authorList>
            <person name="Whitman W."/>
        </authorList>
    </citation>
    <scope>NUCLEOTIDE SEQUENCE [LARGE SCALE GENOMIC DNA]</scope>
    <source>
        <strain evidence="8 9">CECT 7282</strain>
    </source>
</reference>
<keyword evidence="4" id="KW-0067">ATP-binding</keyword>
<dbReference type="Proteomes" id="UP000547614">
    <property type="component" value="Unassembled WGS sequence"/>
</dbReference>
<dbReference type="Pfam" id="PF00271">
    <property type="entry name" value="Helicase_C"/>
    <property type="match status" value="1"/>
</dbReference>
<dbReference type="EMBL" id="JACHXP010000004">
    <property type="protein sequence ID" value="MBB3189740.1"/>
    <property type="molecule type" value="Genomic_DNA"/>
</dbReference>
<feature type="compositionally biased region" description="Polar residues" evidence="5">
    <location>
        <begin position="981"/>
        <end position="990"/>
    </location>
</feature>
<dbReference type="InterPro" id="IPR038718">
    <property type="entry name" value="SNF2-like_sf"/>
</dbReference>
<keyword evidence="1" id="KW-0547">Nucleotide-binding</keyword>
<dbReference type="GO" id="GO:0005524">
    <property type="term" value="F:ATP binding"/>
    <property type="evidence" value="ECO:0007669"/>
    <property type="project" value="UniProtKB-KW"/>
</dbReference>
<evidence type="ECO:0000313" key="8">
    <source>
        <dbReference type="EMBL" id="MBB3189740.1"/>
    </source>
</evidence>
<protein>
    <submittedName>
        <fullName evidence="8">SNF2 family DNA or RNA helicase</fullName>
    </submittedName>
</protein>
<dbReference type="SUPFAM" id="SSF52540">
    <property type="entry name" value="P-loop containing nucleoside triphosphate hydrolases"/>
    <property type="match status" value="2"/>
</dbReference>
<dbReference type="SMART" id="SM00487">
    <property type="entry name" value="DEXDc"/>
    <property type="match status" value="1"/>
</dbReference>
<evidence type="ECO:0000256" key="4">
    <source>
        <dbReference type="ARBA" id="ARBA00022840"/>
    </source>
</evidence>
<dbReference type="PROSITE" id="PS51194">
    <property type="entry name" value="HELICASE_CTER"/>
    <property type="match status" value="1"/>
</dbReference>
<dbReference type="CDD" id="cd18011">
    <property type="entry name" value="DEXDc_RapA"/>
    <property type="match status" value="1"/>
</dbReference>
<dbReference type="PROSITE" id="PS51192">
    <property type="entry name" value="HELICASE_ATP_BIND_1"/>
    <property type="match status" value="1"/>
</dbReference>
<name>A0A839V704_9GAMM</name>
<proteinExistence type="predicted"/>
<dbReference type="SMART" id="SM00490">
    <property type="entry name" value="HELICc"/>
    <property type="match status" value="1"/>
</dbReference>
<dbReference type="InterPro" id="IPR027417">
    <property type="entry name" value="P-loop_NTPase"/>
</dbReference>
<evidence type="ECO:0000313" key="9">
    <source>
        <dbReference type="Proteomes" id="UP000547614"/>
    </source>
</evidence>
<evidence type="ECO:0000259" key="6">
    <source>
        <dbReference type="PROSITE" id="PS51192"/>
    </source>
</evidence>
<dbReference type="Gene3D" id="3.40.50.300">
    <property type="entry name" value="P-loop containing nucleotide triphosphate hydrolases"/>
    <property type="match status" value="1"/>
</dbReference>
<gene>
    <name evidence="8" type="ORF">FHR94_000964</name>
</gene>
<dbReference type="InterPro" id="IPR049730">
    <property type="entry name" value="SNF2/RAD54-like_C"/>
</dbReference>
<evidence type="ECO:0000256" key="3">
    <source>
        <dbReference type="ARBA" id="ARBA00022806"/>
    </source>
</evidence>
<dbReference type="CDD" id="cd18793">
    <property type="entry name" value="SF2_C_SNF"/>
    <property type="match status" value="1"/>
</dbReference>
<dbReference type="Gene3D" id="3.40.50.10810">
    <property type="entry name" value="Tandem AAA-ATPase domain"/>
    <property type="match status" value="1"/>
</dbReference>
<dbReference type="AlphaFoldDB" id="A0A839V704"/>
<feature type="domain" description="Helicase C-terminal" evidence="7">
    <location>
        <begin position="526"/>
        <end position="688"/>
    </location>
</feature>
<dbReference type="InterPro" id="IPR014001">
    <property type="entry name" value="Helicase_ATP-bd"/>
</dbReference>
<dbReference type="PANTHER" id="PTHR45766:SF6">
    <property type="entry name" value="SWI_SNF-RELATED MATRIX-ASSOCIATED ACTIN-DEPENDENT REGULATOR OF CHROMATIN SUBFAMILY A-LIKE PROTEIN 1"/>
    <property type="match status" value="1"/>
</dbReference>
<keyword evidence="3 8" id="KW-0347">Helicase</keyword>
<dbReference type="Pfam" id="PF00176">
    <property type="entry name" value="SNF2-rel_dom"/>
    <property type="match status" value="1"/>
</dbReference>
<dbReference type="InterPro" id="IPR000330">
    <property type="entry name" value="SNF2_N"/>
</dbReference>
<dbReference type="InterPro" id="IPR057342">
    <property type="entry name" value="DEXDc_RapA"/>
</dbReference>
<sequence length="1037" mass="117987">MTTQQQEALSQAGTKVRMKYDPSQIGECTGKADDDDGDFLVQVSFNGKRPDWFIADQLELLEEEVEDDITRIRTGRIDTIDTLKRAFARIQLGGKMSEIFYSMDTTHTEFMPHQFKPVLAMLDSPSQGLLIADEVGLGKTIEAGLIWTELRFRKQARRLLVVCPAMLTEKWQYELRYRFGTAGTITDAAGLLEILEHPDQLTVDNQCIICSLQGIRPPSEWEKAETSSPAARLARRLNEMSVEDPVFDMTIIDEAHYLRNPETASATLGNLLRRVSDHIALLTATPVNTSNRDLHSLVRLADPDQFQFADQFQSILEANRPLVKASNALKLQASTYGNVLEHLTDAQQHWVLRRSEQLQELIEELEGYDLSTTPNSSQRIRLRERIERLNLLSHIITRTRKREVMVNRATREAKHLEVPMSPEEQSAYDIATEAIARYAEENDSPEGFLLAMPQRQMSSCIFAAVDHWLNTSGLVEGDNGQFYEDTGEDGRVLPESSSRLIGHIGRHIAGKVDLSALRINDSKYAQLIEALSAFLKRHSDEKVIVFSYFKKTLSYLNSRLKEDGIRSVIVQGGQDKKAIIDEFRNSRTQQVLLSSEVASEGVDLQFMRFIINYDLPWNPMKVEQRIGRIDRIGQKSPKINIFSFVYKDTIDDKILNRLFDRLNLFENALGGAEDILGDSISVMSKRLLSGKLTPAQQQAQIEQTADAIEQRRRDEEIVDESSSSLVALGDYIQSQVTEAHSSNRKISDEDLIEYITDFLDRYAPGHTINNSERDHQFSIRLPANIAIDFGDFTRKEKLTPSRLSTGHEKSFIINNQVASGSTQKYELVNQFHPFIKYICQKISQEEPHTPLLALKADASNIPVLKGGGIYAFKIENWSFLGSKEEDFVRSAFVNCNTLDEVSGNEASEIMGCIRTHAEDWLEAPTQLDCDDKIRHSIDTVEKLLAREYRKELKEKQSENNDRVRIQEDSVRKSHQRKRSQLEQAISNNMGNDRYIKMTRGRLKSLKNQTEMLMEKINNKKHIKDCKEPVAVGILKVE</sequence>
<comment type="caution">
    <text evidence="8">The sequence shown here is derived from an EMBL/GenBank/DDBJ whole genome shotgun (WGS) entry which is preliminary data.</text>
</comment>
<dbReference type="InterPro" id="IPR001650">
    <property type="entry name" value="Helicase_C-like"/>
</dbReference>
<dbReference type="GO" id="GO:0004386">
    <property type="term" value="F:helicase activity"/>
    <property type="evidence" value="ECO:0007669"/>
    <property type="project" value="UniProtKB-KW"/>
</dbReference>
<evidence type="ECO:0000256" key="1">
    <source>
        <dbReference type="ARBA" id="ARBA00022741"/>
    </source>
</evidence>
<keyword evidence="2" id="KW-0378">Hydrolase</keyword>
<accession>A0A839V704</accession>
<keyword evidence="9" id="KW-1185">Reference proteome</keyword>
<feature type="domain" description="Helicase ATP-binding" evidence="6">
    <location>
        <begin position="120"/>
        <end position="304"/>
    </location>
</feature>
<feature type="region of interest" description="Disordered" evidence="5">
    <location>
        <begin position="955"/>
        <end position="993"/>
    </location>
</feature>
<evidence type="ECO:0000259" key="7">
    <source>
        <dbReference type="PROSITE" id="PS51194"/>
    </source>
</evidence>
<dbReference type="GO" id="GO:0016787">
    <property type="term" value="F:hydrolase activity"/>
    <property type="evidence" value="ECO:0007669"/>
    <property type="project" value="UniProtKB-KW"/>
</dbReference>
<feature type="compositionally biased region" description="Basic and acidic residues" evidence="5">
    <location>
        <begin position="955"/>
        <end position="971"/>
    </location>
</feature>
<dbReference type="RefSeq" id="WP_183324497.1">
    <property type="nucleotide sequence ID" value="NZ_JACHXP010000004.1"/>
</dbReference>
<evidence type="ECO:0000256" key="5">
    <source>
        <dbReference type="SAM" id="MobiDB-lite"/>
    </source>
</evidence>
<dbReference type="PANTHER" id="PTHR45766">
    <property type="entry name" value="DNA ANNEALING HELICASE AND ENDONUCLEASE ZRANB3 FAMILY MEMBER"/>
    <property type="match status" value="1"/>
</dbReference>
<evidence type="ECO:0000256" key="2">
    <source>
        <dbReference type="ARBA" id="ARBA00022801"/>
    </source>
</evidence>